<reference evidence="6 7" key="1">
    <citation type="submission" date="2014-04" db="EMBL/GenBank/DDBJ databases">
        <title>A new species of microsporidia sheds light on the evolution of extreme parasitism.</title>
        <authorList>
            <person name="Haag K.L."/>
            <person name="James T.Y."/>
            <person name="Larsson R."/>
            <person name="Schaer T.M."/>
            <person name="Refardt D."/>
            <person name="Pombert J.-F."/>
            <person name="Ebert D."/>
        </authorList>
    </citation>
    <scope>NUCLEOTIDE SEQUENCE [LARGE SCALE GENOMIC DNA]</scope>
    <source>
        <strain evidence="6 7">UGP3</strain>
        <tissue evidence="6">Spores</tissue>
    </source>
</reference>
<dbReference type="Gene3D" id="2.60.40.150">
    <property type="entry name" value="C2 domain"/>
    <property type="match status" value="1"/>
</dbReference>
<evidence type="ECO:0000259" key="4">
    <source>
        <dbReference type="PROSITE" id="PS50004"/>
    </source>
</evidence>
<keyword evidence="7" id="KW-1185">Reference proteome</keyword>
<dbReference type="RefSeq" id="XP_013236432.1">
    <property type="nucleotide sequence ID" value="XM_013380978.1"/>
</dbReference>
<dbReference type="InterPro" id="IPR000219">
    <property type="entry name" value="DH_dom"/>
</dbReference>
<dbReference type="PROSITE" id="PS50010">
    <property type="entry name" value="DH_2"/>
    <property type="match status" value="1"/>
</dbReference>
<protein>
    <submittedName>
        <fullName evidence="6">Uncharacterized protein</fullName>
    </submittedName>
</protein>
<evidence type="ECO:0000256" key="1">
    <source>
        <dbReference type="ARBA" id="ARBA00004496"/>
    </source>
</evidence>
<dbReference type="GO" id="GO:0005737">
    <property type="term" value="C:cytoplasm"/>
    <property type="evidence" value="ECO:0007669"/>
    <property type="project" value="UniProtKB-SubCell"/>
</dbReference>
<accession>A0A098VQK1</accession>
<comment type="subcellular location">
    <subcellularLocation>
        <location evidence="1">Cytoplasm</location>
    </subcellularLocation>
</comment>
<dbReference type="AlphaFoldDB" id="A0A098VQK1"/>
<dbReference type="InterPro" id="IPR011993">
    <property type="entry name" value="PH-like_dom_sf"/>
</dbReference>
<dbReference type="GeneID" id="25261119"/>
<dbReference type="InterPro" id="IPR035899">
    <property type="entry name" value="DBL_dom_sf"/>
</dbReference>
<feature type="domain" description="C2" evidence="4">
    <location>
        <begin position="464"/>
        <end position="540"/>
    </location>
</feature>
<dbReference type="HOGENOM" id="CLU_504414_0_0_1"/>
<feature type="region of interest" description="Disordered" evidence="3">
    <location>
        <begin position="282"/>
        <end position="309"/>
    </location>
</feature>
<keyword evidence="2" id="KW-0963">Cytoplasm</keyword>
<dbReference type="SMART" id="SM00325">
    <property type="entry name" value="RhoGEF"/>
    <property type="match status" value="1"/>
</dbReference>
<comment type="caution">
    <text evidence="6">The sequence shown here is derived from an EMBL/GenBank/DDBJ whole genome shotgun (WGS) entry which is preliminary data.</text>
</comment>
<sequence length="540" mass="60761">MGDPPVDSKVFEAIKELIVTEYKYVKSLKLVSNLFGKPLCPSSMSPFHIISEDQGNPPSLSHHDWHLIFSKTPQLICLHESILGHFLQALNIFYNADEELDFSKIQFSHGISLGELGNIFLKHKVTSSNPECRGLDLSAFFLEPMQRLTRYPLLIKQILHYSKVENSKRDSFKKADISSILNSLETQIIITECNPFSEMGPEVEKKANPFSEIKLDENPFDSNFPLTSGTSVLVTALTEIELILSRANEAAQKKENSFKLSQLQSQLGGNKILLTNGRLKSPTLLPQKSRKKSSMSSSRSFSISPTRPNTYSMPSFDGMTLFHKEIIDLPSETKHREPRIWIKDGILEDCSSSRKEPIYCVLCSDLILLLHFEPESIKRVTPESKFSLAYKPISLLDITVDASAGEPKLVDRVRNSIASFSKPDSSVKQKGTIVTLKTAAESEHRQWVNLISEAIFNFKNKELQESSNTLAQSSQSLVHIGNLRLKIERASELLPVDRGITSHPYCVVRWNECVLKSRVIPNTVSPVWNEVPMPFTVLTC</sequence>
<dbReference type="GO" id="GO:0005085">
    <property type="term" value="F:guanyl-nucleotide exchange factor activity"/>
    <property type="evidence" value="ECO:0007669"/>
    <property type="project" value="InterPro"/>
</dbReference>
<name>A0A098VQK1_9MICR</name>
<evidence type="ECO:0000256" key="3">
    <source>
        <dbReference type="SAM" id="MobiDB-lite"/>
    </source>
</evidence>
<dbReference type="InterPro" id="IPR000008">
    <property type="entry name" value="C2_dom"/>
</dbReference>
<evidence type="ECO:0000256" key="2">
    <source>
        <dbReference type="ARBA" id="ARBA00022490"/>
    </source>
</evidence>
<evidence type="ECO:0000313" key="6">
    <source>
        <dbReference type="EMBL" id="KGG49996.1"/>
    </source>
</evidence>
<dbReference type="VEuPathDB" id="MicrosporidiaDB:DI09_96p100"/>
<dbReference type="Pfam" id="PF00168">
    <property type="entry name" value="C2"/>
    <property type="match status" value="1"/>
</dbReference>
<dbReference type="SUPFAM" id="SSF49562">
    <property type="entry name" value="C2 domain (Calcium/lipid-binding domain, CaLB)"/>
    <property type="match status" value="1"/>
</dbReference>
<dbReference type="InterPro" id="IPR051480">
    <property type="entry name" value="Endocytic_GEF_Adapter"/>
</dbReference>
<dbReference type="PROSITE" id="PS50004">
    <property type="entry name" value="C2"/>
    <property type="match status" value="1"/>
</dbReference>
<dbReference type="EMBL" id="JMKJ01000608">
    <property type="protein sequence ID" value="KGG49996.1"/>
    <property type="molecule type" value="Genomic_DNA"/>
</dbReference>
<dbReference type="SUPFAM" id="SSF48065">
    <property type="entry name" value="DBL homology domain (DH-domain)"/>
    <property type="match status" value="1"/>
</dbReference>
<dbReference type="InterPro" id="IPR035892">
    <property type="entry name" value="C2_domain_sf"/>
</dbReference>
<evidence type="ECO:0000259" key="5">
    <source>
        <dbReference type="PROSITE" id="PS50010"/>
    </source>
</evidence>
<dbReference type="CDD" id="cd00030">
    <property type="entry name" value="C2"/>
    <property type="match status" value="1"/>
</dbReference>
<gene>
    <name evidence="6" type="ORF">DI09_96p100</name>
</gene>
<dbReference type="Proteomes" id="UP000029725">
    <property type="component" value="Unassembled WGS sequence"/>
</dbReference>
<dbReference type="Pfam" id="PF00621">
    <property type="entry name" value="RhoGEF"/>
    <property type="match status" value="1"/>
</dbReference>
<proteinExistence type="predicted"/>
<evidence type="ECO:0000313" key="7">
    <source>
        <dbReference type="Proteomes" id="UP000029725"/>
    </source>
</evidence>
<dbReference type="PANTHER" id="PTHR46006:SF6">
    <property type="entry name" value="INTERSECTIN-2 ISOFORM X1"/>
    <property type="match status" value="1"/>
</dbReference>
<dbReference type="PANTHER" id="PTHR46006">
    <property type="entry name" value="RHO GUANINE NUCLEOTIDE EXCHANGE FACTOR AT 64C, ISOFORM A"/>
    <property type="match status" value="1"/>
</dbReference>
<organism evidence="6 7">
    <name type="scientific">Mitosporidium daphniae</name>
    <dbReference type="NCBI Taxonomy" id="1485682"/>
    <lineage>
        <taxon>Eukaryota</taxon>
        <taxon>Fungi</taxon>
        <taxon>Fungi incertae sedis</taxon>
        <taxon>Microsporidia</taxon>
        <taxon>Mitosporidium</taxon>
    </lineage>
</organism>
<feature type="compositionally biased region" description="Low complexity" evidence="3">
    <location>
        <begin position="294"/>
        <end position="304"/>
    </location>
</feature>
<dbReference type="GO" id="GO:0035025">
    <property type="term" value="P:positive regulation of Rho protein signal transduction"/>
    <property type="evidence" value="ECO:0007669"/>
    <property type="project" value="TreeGrafter"/>
</dbReference>
<dbReference type="Gene3D" id="1.20.900.10">
    <property type="entry name" value="Dbl homology (DH) domain"/>
    <property type="match status" value="2"/>
</dbReference>
<dbReference type="OrthoDB" id="1716625at2759"/>
<feature type="domain" description="DH" evidence="5">
    <location>
        <begin position="9"/>
        <end position="250"/>
    </location>
</feature>
<dbReference type="Gene3D" id="2.30.29.30">
    <property type="entry name" value="Pleckstrin-homology domain (PH domain)/Phosphotyrosine-binding domain (PTB)"/>
    <property type="match status" value="1"/>
</dbReference>